<gene>
    <name evidence="1" type="ORF">PPL_03814</name>
</gene>
<protein>
    <submittedName>
        <fullName evidence="1">Uncharacterized protein</fullName>
    </submittedName>
</protein>
<dbReference type="InParanoid" id="D3B6Q9"/>
<dbReference type="GeneID" id="31359301"/>
<keyword evidence="2" id="KW-1185">Reference proteome</keyword>
<sequence length="138" mass="15588">MTQLDNNNNNVVLGLIEDERCPLAAGSPPPPPIPPPITPIYHNIFQAWTGKQRDLIAEPVHGLDSSAYQLFLTDSHPFNLDTDRWEELCITLYVGTFQENRNNRLQRWLHSIPREVSIPLSKFIDANQVTIGVGFVSI</sequence>
<comment type="caution">
    <text evidence="1">The sequence shown here is derived from an EMBL/GenBank/DDBJ whole genome shotgun (WGS) entry which is preliminary data.</text>
</comment>
<dbReference type="Proteomes" id="UP000001396">
    <property type="component" value="Unassembled WGS sequence"/>
</dbReference>
<evidence type="ECO:0000313" key="1">
    <source>
        <dbReference type="EMBL" id="EFA83029.1"/>
    </source>
</evidence>
<organism evidence="1 2">
    <name type="scientific">Heterostelium pallidum (strain ATCC 26659 / Pp 5 / PN500)</name>
    <name type="common">Cellular slime mold</name>
    <name type="synonym">Polysphondylium pallidum</name>
    <dbReference type="NCBI Taxonomy" id="670386"/>
    <lineage>
        <taxon>Eukaryota</taxon>
        <taxon>Amoebozoa</taxon>
        <taxon>Evosea</taxon>
        <taxon>Eumycetozoa</taxon>
        <taxon>Dictyostelia</taxon>
        <taxon>Acytosteliales</taxon>
        <taxon>Acytosteliaceae</taxon>
        <taxon>Heterostelium</taxon>
    </lineage>
</organism>
<name>D3B6Q9_HETP5</name>
<dbReference type="RefSeq" id="XP_020435146.1">
    <property type="nucleotide sequence ID" value="XM_020574732.1"/>
</dbReference>
<evidence type="ECO:0000313" key="2">
    <source>
        <dbReference type="Proteomes" id="UP000001396"/>
    </source>
</evidence>
<dbReference type="AlphaFoldDB" id="D3B6Q9"/>
<proteinExistence type="predicted"/>
<accession>D3B6Q9</accession>
<dbReference type="EMBL" id="ADBJ01000017">
    <property type="protein sequence ID" value="EFA83029.1"/>
    <property type="molecule type" value="Genomic_DNA"/>
</dbReference>
<reference evidence="1 2" key="1">
    <citation type="journal article" date="2011" name="Genome Res.">
        <title>Phylogeny-wide analysis of social amoeba genomes highlights ancient origins for complex intercellular communication.</title>
        <authorList>
            <person name="Heidel A.J."/>
            <person name="Lawal H.M."/>
            <person name="Felder M."/>
            <person name="Schilde C."/>
            <person name="Helps N.R."/>
            <person name="Tunggal B."/>
            <person name="Rivero F."/>
            <person name="John U."/>
            <person name="Schleicher M."/>
            <person name="Eichinger L."/>
            <person name="Platzer M."/>
            <person name="Noegel A.A."/>
            <person name="Schaap P."/>
            <person name="Gloeckner G."/>
        </authorList>
    </citation>
    <scope>NUCLEOTIDE SEQUENCE [LARGE SCALE GENOMIC DNA]</scope>
    <source>
        <strain evidence="2">ATCC 26659 / Pp 5 / PN500</strain>
    </source>
</reference>